<evidence type="ECO:0000256" key="1">
    <source>
        <dbReference type="SAM" id="Phobius"/>
    </source>
</evidence>
<protein>
    <submittedName>
        <fullName evidence="2">Uncharacterized protein</fullName>
    </submittedName>
</protein>
<evidence type="ECO:0000313" key="2">
    <source>
        <dbReference type="EMBL" id="CAD0109151.1"/>
    </source>
</evidence>
<dbReference type="EMBL" id="CAINUL010000003">
    <property type="protein sequence ID" value="CAD0109151.1"/>
    <property type="molecule type" value="Genomic_DNA"/>
</dbReference>
<reference evidence="2" key="1">
    <citation type="submission" date="2020-06" db="EMBL/GenBank/DDBJ databases">
        <authorList>
            <person name="Onetto C."/>
        </authorList>
    </citation>
    <scope>NUCLEOTIDE SEQUENCE</scope>
</reference>
<comment type="caution">
    <text evidence="2">The sequence shown here is derived from an EMBL/GenBank/DDBJ whole genome shotgun (WGS) entry which is preliminary data.</text>
</comment>
<accession>A0A9N8KLM3</accession>
<dbReference type="OrthoDB" id="10254945at2759"/>
<feature type="transmembrane region" description="Helical" evidence="1">
    <location>
        <begin position="199"/>
        <end position="215"/>
    </location>
</feature>
<evidence type="ECO:0000313" key="3">
    <source>
        <dbReference type="Proteomes" id="UP000745764"/>
    </source>
</evidence>
<proteinExistence type="predicted"/>
<organism evidence="2 3">
    <name type="scientific">Aureobasidium uvarum</name>
    <dbReference type="NCBI Taxonomy" id="2773716"/>
    <lineage>
        <taxon>Eukaryota</taxon>
        <taxon>Fungi</taxon>
        <taxon>Dikarya</taxon>
        <taxon>Ascomycota</taxon>
        <taxon>Pezizomycotina</taxon>
        <taxon>Dothideomycetes</taxon>
        <taxon>Dothideomycetidae</taxon>
        <taxon>Dothideales</taxon>
        <taxon>Saccotheciaceae</taxon>
        <taxon>Aureobasidium</taxon>
    </lineage>
</organism>
<keyword evidence="3" id="KW-1185">Reference proteome</keyword>
<dbReference type="Proteomes" id="UP000745764">
    <property type="component" value="Unassembled WGS sequence"/>
</dbReference>
<name>A0A9N8KLM3_9PEZI</name>
<keyword evidence="1" id="KW-0812">Transmembrane</keyword>
<keyword evidence="1" id="KW-0472">Membrane</keyword>
<gene>
    <name evidence="2" type="ORF">AWRI4620_LOCUS3406</name>
</gene>
<dbReference type="AlphaFoldDB" id="A0A9N8KLM3"/>
<sequence length="218" mass="25424">MHALGFVYGNWPYRDQHLPPEPYYVDTRVAELGLQWQRIVFGPDGSNLDPINQHVGCSYGLLTTRWPGPTGPTIHPKFTVLRMSKRKFGHVSRWRSYYAVSMDWVRSLFTDAFWDEVQRNGAAGLHPERKLGVRLLNGNYKWYTHEVQQPYVFVESPKSVLSEEDDVGAGDRRIIDRHDFPRHISKKEAAMRRSDQGRILFYFFLLTVIVVWGFLPDL</sequence>
<keyword evidence="1" id="KW-1133">Transmembrane helix</keyword>